<keyword evidence="1" id="KW-0732">Signal</keyword>
<dbReference type="AlphaFoldDB" id="A0AAN6SWS0"/>
<evidence type="ECO:0000313" key="3">
    <source>
        <dbReference type="Proteomes" id="UP001305647"/>
    </source>
</evidence>
<dbReference type="Proteomes" id="UP001305647">
    <property type="component" value="Unassembled WGS sequence"/>
</dbReference>
<proteinExistence type="predicted"/>
<feature type="chain" id="PRO_5043018827" evidence="1">
    <location>
        <begin position="19"/>
        <end position="186"/>
    </location>
</feature>
<comment type="caution">
    <text evidence="2">The sequence shown here is derived from an EMBL/GenBank/DDBJ whole genome shotgun (WGS) entry which is preliminary data.</text>
</comment>
<dbReference type="EMBL" id="MU863823">
    <property type="protein sequence ID" value="KAK4095684.1"/>
    <property type="molecule type" value="Genomic_DNA"/>
</dbReference>
<organism evidence="2 3">
    <name type="scientific">Parathielavia hyrcaniae</name>
    <dbReference type="NCBI Taxonomy" id="113614"/>
    <lineage>
        <taxon>Eukaryota</taxon>
        <taxon>Fungi</taxon>
        <taxon>Dikarya</taxon>
        <taxon>Ascomycota</taxon>
        <taxon>Pezizomycotina</taxon>
        <taxon>Sordariomycetes</taxon>
        <taxon>Sordariomycetidae</taxon>
        <taxon>Sordariales</taxon>
        <taxon>Chaetomiaceae</taxon>
        <taxon>Parathielavia</taxon>
    </lineage>
</organism>
<name>A0AAN6SWS0_9PEZI</name>
<evidence type="ECO:0000256" key="1">
    <source>
        <dbReference type="SAM" id="SignalP"/>
    </source>
</evidence>
<reference evidence="2" key="2">
    <citation type="submission" date="2023-05" db="EMBL/GenBank/DDBJ databases">
        <authorList>
            <consortium name="Lawrence Berkeley National Laboratory"/>
            <person name="Steindorff A."/>
            <person name="Hensen N."/>
            <person name="Bonometti L."/>
            <person name="Westerberg I."/>
            <person name="Brannstrom I.O."/>
            <person name="Guillou S."/>
            <person name="Cros-Aarteil S."/>
            <person name="Calhoun S."/>
            <person name="Haridas S."/>
            <person name="Kuo A."/>
            <person name="Mondo S."/>
            <person name="Pangilinan J."/>
            <person name="Riley R."/>
            <person name="Labutti K."/>
            <person name="Andreopoulos B."/>
            <person name="Lipzen A."/>
            <person name="Chen C."/>
            <person name="Yanf M."/>
            <person name="Daum C."/>
            <person name="Ng V."/>
            <person name="Clum A."/>
            <person name="Ohm R."/>
            <person name="Martin F."/>
            <person name="Silar P."/>
            <person name="Natvig D."/>
            <person name="Lalanne C."/>
            <person name="Gautier V."/>
            <person name="Ament-Velasquez S.L."/>
            <person name="Kruys A."/>
            <person name="Hutchinson M.I."/>
            <person name="Powell A.J."/>
            <person name="Barry K."/>
            <person name="Miller A.N."/>
            <person name="Grigoriev I.V."/>
            <person name="Debuchy R."/>
            <person name="Gladieux P."/>
            <person name="Thoren M.H."/>
            <person name="Johannesson H."/>
        </authorList>
    </citation>
    <scope>NUCLEOTIDE SEQUENCE</scope>
    <source>
        <strain evidence="2">CBS 757.83</strain>
    </source>
</reference>
<sequence length="186" mass="20102">MRSAAVLLFAAFTGSAISAPSQVARNEGYVVPDLGDGVFTASFGAHGLVNVTRISDIDRDAVHGVSARDGLASRALPISRFGCYRPSQNHNDWEIVRAQFKMMCDQGVQIPGHGIRYAVSGIQVAFGCSWGGNSPCSSGEYDEFLHFINSNCGGWYGGWVDMDSWKKQYGMEQRGDAVCGHSINWG</sequence>
<evidence type="ECO:0000313" key="2">
    <source>
        <dbReference type="EMBL" id="KAK4095684.1"/>
    </source>
</evidence>
<reference evidence="2" key="1">
    <citation type="journal article" date="2023" name="Mol. Phylogenet. Evol.">
        <title>Genome-scale phylogeny and comparative genomics of the fungal order Sordariales.</title>
        <authorList>
            <person name="Hensen N."/>
            <person name="Bonometti L."/>
            <person name="Westerberg I."/>
            <person name="Brannstrom I.O."/>
            <person name="Guillou S."/>
            <person name="Cros-Aarteil S."/>
            <person name="Calhoun S."/>
            <person name="Haridas S."/>
            <person name="Kuo A."/>
            <person name="Mondo S."/>
            <person name="Pangilinan J."/>
            <person name="Riley R."/>
            <person name="LaButti K."/>
            <person name="Andreopoulos B."/>
            <person name="Lipzen A."/>
            <person name="Chen C."/>
            <person name="Yan M."/>
            <person name="Daum C."/>
            <person name="Ng V."/>
            <person name="Clum A."/>
            <person name="Steindorff A."/>
            <person name="Ohm R.A."/>
            <person name="Martin F."/>
            <person name="Silar P."/>
            <person name="Natvig D.O."/>
            <person name="Lalanne C."/>
            <person name="Gautier V."/>
            <person name="Ament-Velasquez S.L."/>
            <person name="Kruys A."/>
            <person name="Hutchinson M.I."/>
            <person name="Powell A.J."/>
            <person name="Barry K."/>
            <person name="Miller A.N."/>
            <person name="Grigoriev I.V."/>
            <person name="Debuchy R."/>
            <person name="Gladieux P."/>
            <person name="Hiltunen Thoren M."/>
            <person name="Johannesson H."/>
        </authorList>
    </citation>
    <scope>NUCLEOTIDE SEQUENCE</scope>
    <source>
        <strain evidence="2">CBS 757.83</strain>
    </source>
</reference>
<accession>A0AAN6SWS0</accession>
<protein>
    <submittedName>
        <fullName evidence="2">Uncharacterized protein</fullName>
    </submittedName>
</protein>
<gene>
    <name evidence="2" type="ORF">N658DRAFT_142798</name>
</gene>
<keyword evidence="3" id="KW-1185">Reference proteome</keyword>
<feature type="signal peptide" evidence="1">
    <location>
        <begin position="1"/>
        <end position="18"/>
    </location>
</feature>